<sequence length="660" mass="74614">MKKVILSISIYCFTLGLSAQDLSTKIPSDAAAVVTIKGERLTQLVSVNDFSNSKLGQMLGKELSQKTDGKITAIADAGFDLEKNFYYFLDVKEGVFTNCFLIPLKDSKGFESLLSEREKEKIVNENGLSYMQEEYDNMVTLWNNNTMVVIFAADQSDSNDYYDDYGYYDDLQIESAVTEEMIEGAVEEETEEESNYGITIEEVEIEEGPADAKDAVEEAEEVVEEIVIESTESYNDYYNSEEYQRSQAEQEAKRKAREAQREAKRKELALATLQKAKTVMAGNYPQGSIMKNESYLNSVGNGKEEASAWVADFGGIYKDAAYGSYLFGAANPYSFMDIDKLYGGMSIAAKLDFEEDHAAIKTVYTMNDEMVDLYKQMYDGKLNSKFTDFINEDRMLGYWSVNMSVEGMLNAYPDLMDSMFSGKESNTYGDAVSLGTYLFRILIDEEAAAEIIRGDMLLVLNDLSERTVTYIDYEYDEAYNTVEVEKTKTETVPDFMFMFSSEQKGLFDRLVRIGVREGELEAINGMYKIATMGSSSPFDIYVMFKDGICFMGSSKRDMMAINTGSFASKLSGDHKKNMKKNVSSMYVNGKKIIAQIPVDSYPSELRDRIGFLTQNTEDVQFRFEKIKGNTMKGEMIWNTATSGHENSFDYFLNMIEAFID</sequence>
<feature type="coiled-coil region" evidence="1">
    <location>
        <begin position="238"/>
        <end position="276"/>
    </location>
</feature>
<evidence type="ECO:0000313" key="4">
    <source>
        <dbReference type="Proteomes" id="UP000310017"/>
    </source>
</evidence>
<proteinExistence type="predicted"/>
<evidence type="ECO:0000256" key="2">
    <source>
        <dbReference type="SAM" id="SignalP"/>
    </source>
</evidence>
<dbReference type="Proteomes" id="UP000310017">
    <property type="component" value="Chromosome"/>
</dbReference>
<dbReference type="RefSeq" id="WP_138854343.1">
    <property type="nucleotide sequence ID" value="NZ_CP040710.1"/>
</dbReference>
<reference evidence="3 4" key="1">
    <citation type="submission" date="2019-05" db="EMBL/GenBank/DDBJ databases">
        <title>Genome sequencing of F202Z8.</title>
        <authorList>
            <person name="Kwon Y.M."/>
        </authorList>
    </citation>
    <scope>NUCLEOTIDE SEQUENCE [LARGE SCALE GENOMIC DNA]</scope>
    <source>
        <strain evidence="3 4">F202Z8</strain>
    </source>
</reference>
<feature type="signal peptide" evidence="2">
    <location>
        <begin position="1"/>
        <end position="19"/>
    </location>
</feature>
<dbReference type="EMBL" id="CP040710">
    <property type="protein sequence ID" value="QCX02006.1"/>
    <property type="molecule type" value="Genomic_DNA"/>
</dbReference>
<name>A0A5B7STS1_9FLAO</name>
<evidence type="ECO:0000256" key="1">
    <source>
        <dbReference type="SAM" id="Coils"/>
    </source>
</evidence>
<evidence type="ECO:0000313" key="3">
    <source>
        <dbReference type="EMBL" id="QCX02006.1"/>
    </source>
</evidence>
<dbReference type="KEGG" id="asag:FGM00_18500"/>
<keyword evidence="1" id="KW-0175">Coiled coil</keyword>
<accession>A0A5B7STS1</accession>
<protein>
    <submittedName>
        <fullName evidence="3">DUF4836 family protein</fullName>
    </submittedName>
</protein>
<organism evidence="3 4">
    <name type="scientific">Aggregatimonas sangjinii</name>
    <dbReference type="NCBI Taxonomy" id="2583587"/>
    <lineage>
        <taxon>Bacteria</taxon>
        <taxon>Pseudomonadati</taxon>
        <taxon>Bacteroidota</taxon>
        <taxon>Flavobacteriia</taxon>
        <taxon>Flavobacteriales</taxon>
        <taxon>Flavobacteriaceae</taxon>
        <taxon>Aggregatimonas</taxon>
    </lineage>
</organism>
<dbReference type="AlphaFoldDB" id="A0A5B7STS1"/>
<keyword evidence="4" id="KW-1185">Reference proteome</keyword>
<keyword evidence="2" id="KW-0732">Signal</keyword>
<dbReference type="OrthoDB" id="1288644at2"/>
<feature type="chain" id="PRO_5022905055" evidence="2">
    <location>
        <begin position="20"/>
        <end position="660"/>
    </location>
</feature>
<gene>
    <name evidence="3" type="ORF">FGM00_18500</name>
</gene>